<feature type="compositionally biased region" description="Polar residues" evidence="8">
    <location>
        <begin position="597"/>
        <end position="606"/>
    </location>
</feature>
<dbReference type="SMART" id="SM00355">
    <property type="entry name" value="ZnF_C2H2"/>
    <property type="match status" value="3"/>
</dbReference>
<evidence type="ECO:0000256" key="5">
    <source>
        <dbReference type="ARBA" id="ARBA00022833"/>
    </source>
</evidence>
<dbReference type="GO" id="GO:0000978">
    <property type="term" value="F:RNA polymerase II cis-regulatory region sequence-specific DNA binding"/>
    <property type="evidence" value="ECO:0007669"/>
    <property type="project" value="TreeGrafter"/>
</dbReference>
<feature type="region of interest" description="Disordered" evidence="8">
    <location>
        <begin position="265"/>
        <end position="332"/>
    </location>
</feature>
<evidence type="ECO:0000256" key="1">
    <source>
        <dbReference type="ARBA" id="ARBA00004123"/>
    </source>
</evidence>
<evidence type="ECO:0000256" key="2">
    <source>
        <dbReference type="ARBA" id="ARBA00022723"/>
    </source>
</evidence>
<feature type="region of interest" description="Disordered" evidence="8">
    <location>
        <begin position="443"/>
        <end position="469"/>
    </location>
</feature>
<keyword evidence="4 7" id="KW-0863">Zinc-finger</keyword>
<gene>
    <name evidence="10" type="ORF">PoB_003023400</name>
</gene>
<evidence type="ECO:0000313" key="11">
    <source>
        <dbReference type="Proteomes" id="UP000735302"/>
    </source>
</evidence>
<dbReference type="PROSITE" id="PS50157">
    <property type="entry name" value="ZINC_FINGER_C2H2_2"/>
    <property type="match status" value="3"/>
</dbReference>
<organism evidence="10 11">
    <name type="scientific">Plakobranchus ocellatus</name>
    <dbReference type="NCBI Taxonomy" id="259542"/>
    <lineage>
        <taxon>Eukaryota</taxon>
        <taxon>Metazoa</taxon>
        <taxon>Spiralia</taxon>
        <taxon>Lophotrochozoa</taxon>
        <taxon>Mollusca</taxon>
        <taxon>Gastropoda</taxon>
        <taxon>Heterobranchia</taxon>
        <taxon>Euthyneura</taxon>
        <taxon>Panpulmonata</taxon>
        <taxon>Sacoglossa</taxon>
        <taxon>Placobranchoidea</taxon>
        <taxon>Plakobranchidae</taxon>
        <taxon>Plakobranchus</taxon>
    </lineage>
</organism>
<evidence type="ECO:0000313" key="10">
    <source>
        <dbReference type="EMBL" id="GFO03729.1"/>
    </source>
</evidence>
<dbReference type="FunFam" id="3.30.160.60:FF:000072">
    <property type="entry name" value="zinc finger protein 143 isoform X1"/>
    <property type="match status" value="1"/>
</dbReference>
<evidence type="ECO:0000256" key="8">
    <source>
        <dbReference type="SAM" id="MobiDB-lite"/>
    </source>
</evidence>
<reference evidence="10 11" key="1">
    <citation type="journal article" date="2021" name="Elife">
        <title>Chloroplast acquisition without the gene transfer in kleptoplastic sea slugs, Plakobranchus ocellatus.</title>
        <authorList>
            <person name="Maeda T."/>
            <person name="Takahashi S."/>
            <person name="Yoshida T."/>
            <person name="Shimamura S."/>
            <person name="Takaki Y."/>
            <person name="Nagai Y."/>
            <person name="Toyoda A."/>
            <person name="Suzuki Y."/>
            <person name="Arimoto A."/>
            <person name="Ishii H."/>
            <person name="Satoh N."/>
            <person name="Nishiyama T."/>
            <person name="Hasebe M."/>
            <person name="Maruyama T."/>
            <person name="Minagawa J."/>
            <person name="Obokata J."/>
            <person name="Shigenobu S."/>
        </authorList>
    </citation>
    <scope>NUCLEOTIDE SEQUENCE [LARGE SCALE GENOMIC DNA]</scope>
</reference>
<keyword evidence="11" id="KW-1185">Reference proteome</keyword>
<dbReference type="Proteomes" id="UP000735302">
    <property type="component" value="Unassembled WGS sequence"/>
</dbReference>
<dbReference type="InterPro" id="IPR013087">
    <property type="entry name" value="Znf_C2H2_type"/>
</dbReference>
<evidence type="ECO:0000256" key="4">
    <source>
        <dbReference type="ARBA" id="ARBA00022771"/>
    </source>
</evidence>
<keyword evidence="2" id="KW-0479">Metal-binding</keyword>
<feature type="compositionally biased region" description="Acidic residues" evidence="8">
    <location>
        <begin position="267"/>
        <end position="278"/>
    </location>
</feature>
<keyword evidence="6" id="KW-0539">Nucleus</keyword>
<feature type="region of interest" description="Disordered" evidence="8">
    <location>
        <begin position="591"/>
        <end position="610"/>
    </location>
</feature>
<dbReference type="Gene3D" id="3.30.160.60">
    <property type="entry name" value="Classic Zinc Finger"/>
    <property type="match status" value="3"/>
</dbReference>
<comment type="subcellular location">
    <subcellularLocation>
        <location evidence="1">Nucleus</location>
    </subcellularLocation>
</comment>
<protein>
    <submittedName>
        <fullName evidence="10">Krueppel-like factor 11-like</fullName>
    </submittedName>
</protein>
<dbReference type="EMBL" id="BLXT01003729">
    <property type="protein sequence ID" value="GFO03729.1"/>
    <property type="molecule type" value="Genomic_DNA"/>
</dbReference>
<dbReference type="GO" id="GO:0005634">
    <property type="term" value="C:nucleus"/>
    <property type="evidence" value="ECO:0007669"/>
    <property type="project" value="UniProtKB-SubCell"/>
</dbReference>
<dbReference type="Pfam" id="PF00096">
    <property type="entry name" value="zf-C2H2"/>
    <property type="match status" value="3"/>
</dbReference>
<dbReference type="PANTHER" id="PTHR23235">
    <property type="entry name" value="KRUEPPEL-LIKE TRANSCRIPTION FACTOR"/>
    <property type="match status" value="1"/>
</dbReference>
<accession>A0AAV4AB99</accession>
<dbReference type="GO" id="GO:0000981">
    <property type="term" value="F:DNA-binding transcription factor activity, RNA polymerase II-specific"/>
    <property type="evidence" value="ECO:0007669"/>
    <property type="project" value="TreeGrafter"/>
</dbReference>
<keyword evidence="5" id="KW-0862">Zinc</keyword>
<dbReference type="PANTHER" id="PTHR23235:SF120">
    <property type="entry name" value="KRUPPEL-LIKE FACTOR 15"/>
    <property type="match status" value="1"/>
</dbReference>
<feature type="domain" description="C2H2-type" evidence="9">
    <location>
        <begin position="647"/>
        <end position="676"/>
    </location>
</feature>
<dbReference type="PROSITE" id="PS00028">
    <property type="entry name" value="ZINC_FINGER_C2H2_1"/>
    <property type="match status" value="3"/>
</dbReference>
<feature type="compositionally biased region" description="Polar residues" evidence="8">
    <location>
        <begin position="294"/>
        <end position="308"/>
    </location>
</feature>
<evidence type="ECO:0000256" key="3">
    <source>
        <dbReference type="ARBA" id="ARBA00022737"/>
    </source>
</evidence>
<comment type="caution">
    <text evidence="10">The sequence shown here is derived from an EMBL/GenBank/DDBJ whole genome shotgun (WGS) entry which is preliminary data.</text>
</comment>
<feature type="domain" description="C2H2-type" evidence="9">
    <location>
        <begin position="617"/>
        <end position="646"/>
    </location>
</feature>
<dbReference type="FunFam" id="3.30.160.60:FF:000018">
    <property type="entry name" value="Krueppel-like factor 15"/>
    <property type="match status" value="1"/>
</dbReference>
<sequence length="714" mass="79013">MEPISESYKFKMADKSACAVGTPMERDAVESLLSISQGLGPASQSSKCLPELDKNSLAMFQKMHPLQTCSKKPSTLEQLLKGDGLLCNKGESSSEWQHERRLHPSISRSSSETSSSSSASTSNSDSAPKIFRGHKRRFQEMCEDNHMRTSNSRKLLSNSTLLPTPKLHSSGNAGVLDLSVTLSEKDQTYNNFFSQHHHTSHHNNSHPFSPTPLSSFGQCHCESCILDHHAQFNHMFTEDLPRCLTPLDPDQSQDACLSRNGLSDHENIEEESDEDFSDSDQTTQRSECKEIMPSKTSQNNAISSNNLKLQKYDSKTKNNIQPSKSDAFFKPIDIPRNSDQLKEIVKAQPVDSNIREVTKSVTPVYINKNTSVEYDTKIVSAIQKQDEKSSSSCVDVRIPKLNNFVNANEINKAMDSSSASDKHNKCSHLTALLTATSLPNPKDLIFPNNSTSSHQQQPSSKSYHPHTASAPISSSQAVSLVQSSFQTQSKAATQPPAAIYPKSAVSLQPAVAVQLNVAKPQISTTCSETSRVIVLPSGNGNIPLLQIANSQAGCPPPIVQVFVMNPMGQQPNGVSGQLNRSQANQTFPNIAPAPPSSVYQPENRGSSPDDICRRRMHKCHIPNCGKTYYKSSHLKAHIRTHTGEKPFVCDWEGCSRSFARSDERSRHMRTHTGEKRFECGICLRRFMRSDHLAKHLKRHNNCKKSGAWIKKKPV</sequence>
<evidence type="ECO:0000259" key="9">
    <source>
        <dbReference type="PROSITE" id="PS50157"/>
    </source>
</evidence>
<dbReference type="FunFam" id="3.30.160.60:FF:000100">
    <property type="entry name" value="Zinc finger 45-like"/>
    <property type="match status" value="1"/>
</dbReference>
<keyword evidence="3" id="KW-0677">Repeat</keyword>
<dbReference type="InterPro" id="IPR036236">
    <property type="entry name" value="Znf_C2H2_sf"/>
</dbReference>
<name>A0AAV4AB99_9GAST</name>
<proteinExistence type="predicted"/>
<evidence type="ECO:0000256" key="6">
    <source>
        <dbReference type="ARBA" id="ARBA00023242"/>
    </source>
</evidence>
<feature type="compositionally biased region" description="Low complexity" evidence="8">
    <location>
        <begin position="105"/>
        <end position="126"/>
    </location>
</feature>
<feature type="domain" description="C2H2-type" evidence="9">
    <location>
        <begin position="677"/>
        <end position="704"/>
    </location>
</feature>
<dbReference type="AlphaFoldDB" id="A0AAV4AB99"/>
<feature type="region of interest" description="Disordered" evidence="8">
    <location>
        <begin position="90"/>
        <end position="131"/>
    </location>
</feature>
<feature type="compositionally biased region" description="Polar residues" evidence="8">
    <location>
        <begin position="447"/>
        <end position="462"/>
    </location>
</feature>
<evidence type="ECO:0000256" key="7">
    <source>
        <dbReference type="PROSITE-ProRule" id="PRU00042"/>
    </source>
</evidence>
<dbReference type="SUPFAM" id="SSF57667">
    <property type="entry name" value="beta-beta-alpha zinc fingers"/>
    <property type="match status" value="2"/>
</dbReference>
<dbReference type="GO" id="GO:0008270">
    <property type="term" value="F:zinc ion binding"/>
    <property type="evidence" value="ECO:0007669"/>
    <property type="project" value="UniProtKB-KW"/>
</dbReference>